<dbReference type="STRING" id="1882918.BCY86_01650"/>
<proteinExistence type="predicted"/>
<dbReference type="EMBL" id="CP016908">
    <property type="protein sequence ID" value="APR99526.1"/>
    <property type="molecule type" value="Genomic_DNA"/>
</dbReference>
<reference evidence="1 2" key="1">
    <citation type="submission" date="2016-08" db="EMBL/GenBank/DDBJ databases">
        <title>Identification and validation of antigenic proteins from Pajaroellobacter abortibovis using de-novo genome sequence assembly and reverse vaccinology.</title>
        <authorList>
            <person name="Welly B.T."/>
            <person name="Miller M.R."/>
            <person name="Stott J.L."/>
            <person name="Blanchard M.T."/>
            <person name="Islas-Trejo A.D."/>
            <person name="O'Rourke S.M."/>
            <person name="Young A.E."/>
            <person name="Medrano J.F."/>
            <person name="Van Eenennaam A.L."/>
        </authorList>
    </citation>
    <scope>NUCLEOTIDE SEQUENCE [LARGE SCALE GENOMIC DNA]</scope>
    <source>
        <strain evidence="1 2">BTF92-0548A/99-0131</strain>
    </source>
</reference>
<evidence type="ECO:0000313" key="2">
    <source>
        <dbReference type="Proteomes" id="UP000185544"/>
    </source>
</evidence>
<sequence>MWEFCNVLYRAADLAMHHCSIDVSHVESTFGKRLPVEAAGITPQLAKAIFIESGSNMSATAKIAGYPRTTFRKLLKMAGGNGTEAHKPPPLPS</sequence>
<keyword evidence="2" id="KW-1185">Reference proteome</keyword>
<dbReference type="Proteomes" id="UP000185544">
    <property type="component" value="Chromosome"/>
</dbReference>
<organism evidence="1 2">
    <name type="scientific">Pajaroellobacter abortibovis</name>
    <dbReference type="NCBI Taxonomy" id="1882918"/>
    <lineage>
        <taxon>Bacteria</taxon>
        <taxon>Pseudomonadati</taxon>
        <taxon>Myxococcota</taxon>
        <taxon>Polyangia</taxon>
        <taxon>Polyangiales</taxon>
        <taxon>Polyangiaceae</taxon>
    </lineage>
</organism>
<accession>A0A1L6MVH6</accession>
<dbReference type="KEGG" id="pabo:BCY86_01650"/>
<protein>
    <submittedName>
        <fullName evidence="1">Uncharacterized protein</fullName>
    </submittedName>
</protein>
<evidence type="ECO:0000313" key="1">
    <source>
        <dbReference type="EMBL" id="APR99526.1"/>
    </source>
</evidence>
<dbReference type="AlphaFoldDB" id="A0A1L6MVH6"/>
<name>A0A1L6MVH6_9BACT</name>
<gene>
    <name evidence="1" type="ORF">BCY86_01650</name>
</gene>